<comment type="catalytic activity">
    <reaction evidence="6 7">
        <text>N(6)-[(R)-S(8)-aminomethyldihydrolipoyl]-L-lysyl-[protein] + (6S)-5,6,7,8-tetrahydrofolate = N(6)-[(R)-dihydrolipoyl]-L-lysyl-[protein] + (6R)-5,10-methylene-5,6,7,8-tetrahydrofolate + NH4(+)</text>
        <dbReference type="Rhea" id="RHEA:16945"/>
        <dbReference type="Rhea" id="RHEA-COMP:10475"/>
        <dbReference type="Rhea" id="RHEA-COMP:10492"/>
        <dbReference type="ChEBI" id="CHEBI:15636"/>
        <dbReference type="ChEBI" id="CHEBI:28938"/>
        <dbReference type="ChEBI" id="CHEBI:57453"/>
        <dbReference type="ChEBI" id="CHEBI:83100"/>
        <dbReference type="ChEBI" id="CHEBI:83143"/>
        <dbReference type="EC" id="2.1.2.10"/>
    </reaction>
</comment>
<dbReference type="PANTHER" id="PTHR43757">
    <property type="entry name" value="AMINOMETHYLTRANSFERASE"/>
    <property type="match status" value="1"/>
</dbReference>
<evidence type="ECO:0000256" key="1">
    <source>
        <dbReference type="ARBA" id="ARBA00008609"/>
    </source>
</evidence>
<dbReference type="GO" id="GO:0005960">
    <property type="term" value="C:glycine cleavage complex"/>
    <property type="evidence" value="ECO:0007669"/>
    <property type="project" value="InterPro"/>
</dbReference>
<accession>A0A4Q7Z8X1</accession>
<dbReference type="Gene3D" id="3.30.70.1400">
    <property type="entry name" value="Aminomethyltransferase beta-barrel domains"/>
    <property type="match status" value="1"/>
</dbReference>
<dbReference type="GO" id="GO:0032259">
    <property type="term" value="P:methylation"/>
    <property type="evidence" value="ECO:0007669"/>
    <property type="project" value="UniProtKB-KW"/>
</dbReference>
<evidence type="ECO:0000313" key="11">
    <source>
        <dbReference type="EMBL" id="RZU46967.1"/>
    </source>
</evidence>
<dbReference type="EMBL" id="SHKX01000011">
    <property type="protein sequence ID" value="RZU46967.1"/>
    <property type="molecule type" value="Genomic_DNA"/>
</dbReference>
<feature type="binding site" evidence="8">
    <location>
        <position position="200"/>
    </location>
    <ligand>
        <name>substrate</name>
    </ligand>
</feature>
<evidence type="ECO:0000256" key="2">
    <source>
        <dbReference type="ARBA" id="ARBA00012616"/>
    </source>
</evidence>
<dbReference type="HAMAP" id="MF_00259">
    <property type="entry name" value="GcvT"/>
    <property type="match status" value="1"/>
</dbReference>
<proteinExistence type="inferred from homology"/>
<dbReference type="InterPro" id="IPR027266">
    <property type="entry name" value="TrmE/GcvT-like"/>
</dbReference>
<dbReference type="EC" id="2.1.2.10" evidence="2 7"/>
<sequence length="362" mass="39205">MGLKTALYHEHLALNARMVDFGGWDMPVQYTSVLTEHHAVRREAGMFDVSHMTFVDVTGPDAKAYLQKLLANDVARLILPGKALYSAMLNPQGGVIDDLIVYAPTEANPDLWRVIVNCGTHDKDLAWMQAQAASFRVSINERTDLAMIAVQGPKANAIVGQVLGEEASALIAGLKVFQGKEFRNDWFIARTGYTGEEGVEMLVPEAEITGFWQQLLAAGVTACGLGARDTLRLEAGMNLYGHEMDDNVSPLVANMAWTIAWDHDFIGKEPILAEKNAGVAQQLVGLILQDKGVLRAEQKVIVEGVGEGITTSGTFSPTLEKSIALARVPAGDFTQVQVEIRGKKLAATVVKPPFVRNGKALV</sequence>
<dbReference type="GO" id="GO:0004047">
    <property type="term" value="F:aminomethyltransferase activity"/>
    <property type="evidence" value="ECO:0007669"/>
    <property type="project" value="UniProtKB-UniRule"/>
</dbReference>
<evidence type="ECO:0000256" key="5">
    <source>
        <dbReference type="ARBA" id="ARBA00031395"/>
    </source>
</evidence>
<dbReference type="FunFam" id="4.10.1250.10:FF:000001">
    <property type="entry name" value="Aminomethyltransferase"/>
    <property type="match status" value="1"/>
</dbReference>
<keyword evidence="3 7" id="KW-0032">Aminotransferase</keyword>
<dbReference type="Pfam" id="PF08669">
    <property type="entry name" value="GCV_T_C"/>
    <property type="match status" value="1"/>
</dbReference>
<comment type="subunit">
    <text evidence="7">The glycine cleavage system is composed of four proteins: P, T, L and H.</text>
</comment>
<dbReference type="Proteomes" id="UP000292423">
    <property type="component" value="Unassembled WGS sequence"/>
</dbReference>
<dbReference type="InterPro" id="IPR013977">
    <property type="entry name" value="GcvT_C"/>
</dbReference>
<dbReference type="NCBIfam" id="NF001567">
    <property type="entry name" value="PRK00389.1"/>
    <property type="match status" value="1"/>
</dbReference>
<dbReference type="AlphaFoldDB" id="A0A4Q7Z8X1"/>
<dbReference type="GO" id="GO:0008483">
    <property type="term" value="F:transaminase activity"/>
    <property type="evidence" value="ECO:0007669"/>
    <property type="project" value="UniProtKB-KW"/>
</dbReference>
<dbReference type="FunFam" id="3.30.70.1400:FF:000001">
    <property type="entry name" value="Aminomethyltransferase"/>
    <property type="match status" value="1"/>
</dbReference>
<dbReference type="PIRSF" id="PIRSF006487">
    <property type="entry name" value="GcvT"/>
    <property type="match status" value="1"/>
</dbReference>
<comment type="caution">
    <text evidence="11">The sequence shown here is derived from an EMBL/GenBank/DDBJ whole genome shotgun (WGS) entry which is preliminary data.</text>
</comment>
<comment type="similarity">
    <text evidence="1 7">Belongs to the GcvT family.</text>
</comment>
<dbReference type="Gene3D" id="2.40.30.110">
    <property type="entry name" value="Aminomethyltransferase beta-barrel domains"/>
    <property type="match status" value="1"/>
</dbReference>
<dbReference type="PANTHER" id="PTHR43757:SF2">
    <property type="entry name" value="AMINOMETHYLTRANSFERASE, MITOCHONDRIAL"/>
    <property type="match status" value="1"/>
</dbReference>
<dbReference type="InterPro" id="IPR029043">
    <property type="entry name" value="GcvT/YgfZ_C"/>
</dbReference>
<keyword evidence="4 7" id="KW-0808">Transferase</keyword>
<evidence type="ECO:0000256" key="7">
    <source>
        <dbReference type="HAMAP-Rule" id="MF_00259"/>
    </source>
</evidence>
<dbReference type="Gene3D" id="3.30.1360.120">
    <property type="entry name" value="Probable tRNA modification gtpase trme, domain 1"/>
    <property type="match status" value="1"/>
</dbReference>
<comment type="function">
    <text evidence="7">The glycine cleavage system catalyzes the degradation of glycine.</text>
</comment>
<organism evidence="11 12">
    <name type="scientific">Fluviicoccus keumensis</name>
    <dbReference type="NCBI Taxonomy" id="1435465"/>
    <lineage>
        <taxon>Bacteria</taxon>
        <taxon>Pseudomonadati</taxon>
        <taxon>Pseudomonadota</taxon>
        <taxon>Gammaproteobacteria</taxon>
        <taxon>Moraxellales</taxon>
        <taxon>Moraxellaceae</taxon>
        <taxon>Fluviicoccus</taxon>
    </lineage>
</organism>
<evidence type="ECO:0000259" key="10">
    <source>
        <dbReference type="Pfam" id="PF08669"/>
    </source>
</evidence>
<keyword evidence="11" id="KW-0489">Methyltransferase</keyword>
<evidence type="ECO:0000256" key="3">
    <source>
        <dbReference type="ARBA" id="ARBA00022576"/>
    </source>
</evidence>
<protein>
    <recommendedName>
        <fullName evidence="2 7">Aminomethyltransferase</fullName>
        <ecNumber evidence="2 7">2.1.2.10</ecNumber>
    </recommendedName>
    <alternativeName>
        <fullName evidence="5 7">Glycine cleavage system T protein</fullName>
    </alternativeName>
</protein>
<dbReference type="GO" id="GO:0008168">
    <property type="term" value="F:methyltransferase activity"/>
    <property type="evidence" value="ECO:0007669"/>
    <property type="project" value="UniProtKB-KW"/>
</dbReference>
<dbReference type="InterPro" id="IPR006223">
    <property type="entry name" value="GcvT"/>
</dbReference>
<name>A0A4Q7Z8X1_9GAMM</name>
<dbReference type="InterPro" id="IPR006222">
    <property type="entry name" value="GCVT_N"/>
</dbReference>
<gene>
    <name evidence="7" type="primary">gcvT</name>
    <name evidence="11" type="ORF">EV700_1354</name>
</gene>
<evidence type="ECO:0000256" key="6">
    <source>
        <dbReference type="ARBA" id="ARBA00047665"/>
    </source>
</evidence>
<dbReference type="InterPro" id="IPR022903">
    <property type="entry name" value="GcvT_bac"/>
</dbReference>
<dbReference type="Gene3D" id="4.10.1250.10">
    <property type="entry name" value="Aminomethyltransferase fragment"/>
    <property type="match status" value="1"/>
</dbReference>
<dbReference type="OrthoDB" id="9774591at2"/>
<evidence type="ECO:0000256" key="8">
    <source>
        <dbReference type="PIRSR" id="PIRSR006487-1"/>
    </source>
</evidence>
<dbReference type="GO" id="GO:0005829">
    <property type="term" value="C:cytosol"/>
    <property type="evidence" value="ECO:0007669"/>
    <property type="project" value="TreeGrafter"/>
</dbReference>
<evidence type="ECO:0000259" key="9">
    <source>
        <dbReference type="Pfam" id="PF01571"/>
    </source>
</evidence>
<feature type="domain" description="Aminomethyltransferase C-terminal" evidence="10">
    <location>
        <begin position="282"/>
        <end position="355"/>
    </location>
</feature>
<dbReference type="NCBIfam" id="TIGR00528">
    <property type="entry name" value="gcvT"/>
    <property type="match status" value="1"/>
</dbReference>
<dbReference type="GO" id="GO:0019464">
    <property type="term" value="P:glycine decarboxylation via glycine cleavage system"/>
    <property type="evidence" value="ECO:0007669"/>
    <property type="project" value="UniProtKB-UniRule"/>
</dbReference>
<keyword evidence="12" id="KW-1185">Reference proteome</keyword>
<dbReference type="SUPFAM" id="SSF101790">
    <property type="entry name" value="Aminomethyltransferase beta-barrel domain"/>
    <property type="match status" value="1"/>
</dbReference>
<dbReference type="SUPFAM" id="SSF103025">
    <property type="entry name" value="Folate-binding domain"/>
    <property type="match status" value="1"/>
</dbReference>
<dbReference type="InterPro" id="IPR028896">
    <property type="entry name" value="GcvT/YgfZ/DmdA"/>
</dbReference>
<evidence type="ECO:0000256" key="4">
    <source>
        <dbReference type="ARBA" id="ARBA00022679"/>
    </source>
</evidence>
<evidence type="ECO:0000313" key="12">
    <source>
        <dbReference type="Proteomes" id="UP000292423"/>
    </source>
</evidence>
<reference evidence="11 12" key="1">
    <citation type="submission" date="2019-02" db="EMBL/GenBank/DDBJ databases">
        <title>Genomic Encyclopedia of Type Strains, Phase IV (KMG-IV): sequencing the most valuable type-strain genomes for metagenomic binning, comparative biology and taxonomic classification.</title>
        <authorList>
            <person name="Goeker M."/>
        </authorList>
    </citation>
    <scope>NUCLEOTIDE SEQUENCE [LARGE SCALE GENOMIC DNA]</scope>
    <source>
        <strain evidence="11 12">DSM 105135</strain>
    </source>
</reference>
<dbReference type="Pfam" id="PF01571">
    <property type="entry name" value="GCV_T"/>
    <property type="match status" value="1"/>
</dbReference>
<feature type="domain" description="GCVT N-terminal" evidence="9">
    <location>
        <begin position="7"/>
        <end position="262"/>
    </location>
</feature>
<dbReference type="FunFam" id="2.40.30.110:FF:000001">
    <property type="entry name" value="Aminomethyltransferase"/>
    <property type="match status" value="1"/>
</dbReference>
<dbReference type="RefSeq" id="WP_130412054.1">
    <property type="nucleotide sequence ID" value="NZ_SHKX01000011.1"/>
</dbReference>